<dbReference type="InterPro" id="IPR001537">
    <property type="entry name" value="SpoU_MeTrfase"/>
</dbReference>
<dbReference type="RefSeq" id="WP_102160718.1">
    <property type="nucleotide sequence ID" value="NZ_PNFZ01000001.1"/>
</dbReference>
<keyword evidence="6" id="KW-1185">Reference proteome</keyword>
<protein>
    <submittedName>
        <fullName evidence="5">RNA methyltransferase</fullName>
    </submittedName>
</protein>
<keyword evidence="1 5" id="KW-0489">Methyltransferase</keyword>
<organism evidence="5 6">
    <name type="scientific">Brevibacterium luteolum</name>
    <dbReference type="NCBI Taxonomy" id="199591"/>
    <lineage>
        <taxon>Bacteria</taxon>
        <taxon>Bacillati</taxon>
        <taxon>Actinomycetota</taxon>
        <taxon>Actinomycetes</taxon>
        <taxon>Micrococcales</taxon>
        <taxon>Brevibacteriaceae</taxon>
        <taxon>Brevibacterium</taxon>
    </lineage>
</organism>
<comment type="caution">
    <text evidence="5">The sequence shown here is derived from an EMBL/GenBank/DDBJ whole genome shotgun (WGS) entry which is preliminary data.</text>
</comment>
<dbReference type="SUPFAM" id="SSF75217">
    <property type="entry name" value="alpha/beta knot"/>
    <property type="match status" value="1"/>
</dbReference>
<dbReference type="PANTHER" id="PTHR43191">
    <property type="entry name" value="RRNA METHYLTRANSFERASE 3"/>
    <property type="match status" value="1"/>
</dbReference>
<dbReference type="Pfam" id="PF00588">
    <property type="entry name" value="SpoU_methylase"/>
    <property type="match status" value="1"/>
</dbReference>
<dbReference type="InterPro" id="IPR029026">
    <property type="entry name" value="tRNA_m1G_MTases_N"/>
</dbReference>
<evidence type="ECO:0000256" key="1">
    <source>
        <dbReference type="ARBA" id="ARBA00022603"/>
    </source>
</evidence>
<evidence type="ECO:0000256" key="3">
    <source>
        <dbReference type="SAM" id="MobiDB-lite"/>
    </source>
</evidence>
<dbReference type="InterPro" id="IPR029028">
    <property type="entry name" value="Alpha/beta_knot_MTases"/>
</dbReference>
<dbReference type="GO" id="GO:0032259">
    <property type="term" value="P:methylation"/>
    <property type="evidence" value="ECO:0007669"/>
    <property type="project" value="UniProtKB-KW"/>
</dbReference>
<dbReference type="GO" id="GO:0008173">
    <property type="term" value="F:RNA methyltransferase activity"/>
    <property type="evidence" value="ECO:0007669"/>
    <property type="project" value="InterPro"/>
</dbReference>
<dbReference type="Gene3D" id="3.40.1280.10">
    <property type="match status" value="1"/>
</dbReference>
<dbReference type="EMBL" id="PNFZ01000001">
    <property type="protein sequence ID" value="PMB99553.1"/>
    <property type="molecule type" value="Genomic_DNA"/>
</dbReference>
<feature type="region of interest" description="Disordered" evidence="3">
    <location>
        <begin position="162"/>
        <end position="182"/>
    </location>
</feature>
<evidence type="ECO:0000259" key="4">
    <source>
        <dbReference type="Pfam" id="PF00588"/>
    </source>
</evidence>
<dbReference type="OrthoDB" id="3190829at2"/>
<sequence>MNTPRKAEPSEAEIRALADERGIDADRLRFFHALDVPELAAYTQLTDVRLRSAAEPEWGIYLAESTKIIRRALAAGHEPQSFLMSRKWFAGMTDILTETTGPIYIGTEARIEGLTGFHLHRGALAAMARPAPRTAAEVVAEVLDDGAPRCRIAVFEGLVDHTNVSGRKPPQQQGGPSGSKRRSRIAVFDNIVDHTNLGAAFRSAAAIGVDAVLMTPDCADPLYRRAIRVSMGTVFQVPWARIGSWPADMDRIKEHGYVVAGMTLGEGAVTLDELVAENHPHLALVFGNEGHGLSSQVERRLDRRVTIPMMHGVDSLNVAASAAVAFYATR</sequence>
<dbReference type="CDD" id="cd18095">
    <property type="entry name" value="SpoU-like_rRNA-MTase"/>
    <property type="match status" value="1"/>
</dbReference>
<gene>
    <name evidence="5" type="ORF">CJ198_01680</name>
</gene>
<evidence type="ECO:0000313" key="5">
    <source>
        <dbReference type="EMBL" id="PMB99553.1"/>
    </source>
</evidence>
<dbReference type="GO" id="GO:0006396">
    <property type="term" value="P:RNA processing"/>
    <property type="evidence" value="ECO:0007669"/>
    <property type="project" value="InterPro"/>
</dbReference>
<dbReference type="SUPFAM" id="SSF55315">
    <property type="entry name" value="L30e-like"/>
    <property type="match status" value="1"/>
</dbReference>
<dbReference type="InterPro" id="IPR051259">
    <property type="entry name" value="rRNA_Methyltransferase"/>
</dbReference>
<dbReference type="PANTHER" id="PTHR43191:SF12">
    <property type="entry name" value="RRNA METHYLASE"/>
    <property type="match status" value="1"/>
</dbReference>
<accession>A0A2N6PLI9</accession>
<evidence type="ECO:0000256" key="2">
    <source>
        <dbReference type="ARBA" id="ARBA00022679"/>
    </source>
</evidence>
<reference evidence="5 6" key="1">
    <citation type="submission" date="2017-09" db="EMBL/GenBank/DDBJ databases">
        <title>Bacterial strain isolated from the female urinary microbiota.</title>
        <authorList>
            <person name="Thomas-White K."/>
            <person name="Kumar N."/>
            <person name="Forster S."/>
            <person name="Putonti C."/>
            <person name="Lawley T."/>
            <person name="Wolfe A.J."/>
        </authorList>
    </citation>
    <scope>NUCLEOTIDE SEQUENCE [LARGE SCALE GENOMIC DNA]</scope>
    <source>
        <strain evidence="5 6">UMB0680</strain>
    </source>
</reference>
<name>A0A2N6PLI9_9MICO</name>
<keyword evidence="2 5" id="KW-0808">Transferase</keyword>
<dbReference type="GO" id="GO:0003723">
    <property type="term" value="F:RNA binding"/>
    <property type="evidence" value="ECO:0007669"/>
    <property type="project" value="InterPro"/>
</dbReference>
<proteinExistence type="predicted"/>
<dbReference type="Proteomes" id="UP000235703">
    <property type="component" value="Unassembled WGS sequence"/>
</dbReference>
<dbReference type="AlphaFoldDB" id="A0A2N6PLI9"/>
<dbReference type="InterPro" id="IPR029064">
    <property type="entry name" value="Ribosomal_eL30-like_sf"/>
</dbReference>
<evidence type="ECO:0000313" key="6">
    <source>
        <dbReference type="Proteomes" id="UP000235703"/>
    </source>
</evidence>
<feature type="domain" description="tRNA/rRNA methyltransferase SpoU type" evidence="4">
    <location>
        <begin position="185"/>
        <end position="327"/>
    </location>
</feature>
<feature type="compositionally biased region" description="Polar residues" evidence="3">
    <location>
        <begin position="162"/>
        <end position="174"/>
    </location>
</feature>